<feature type="transmembrane region" description="Helical" evidence="8">
    <location>
        <begin position="238"/>
        <end position="258"/>
    </location>
</feature>
<keyword evidence="5 8" id="KW-0812">Transmembrane</keyword>
<comment type="subcellular location">
    <subcellularLocation>
        <location evidence="1">Cell inner membrane</location>
        <topology evidence="1">Multi-pass membrane protein</topology>
    </subcellularLocation>
</comment>
<keyword evidence="3" id="KW-1003">Cell membrane</keyword>
<dbReference type="InterPro" id="IPR020846">
    <property type="entry name" value="MFS_dom"/>
</dbReference>
<dbReference type="EMBL" id="UOFT01000065">
    <property type="protein sequence ID" value="VAW98338.1"/>
    <property type="molecule type" value="Genomic_DNA"/>
</dbReference>
<evidence type="ECO:0000256" key="6">
    <source>
        <dbReference type="ARBA" id="ARBA00022989"/>
    </source>
</evidence>
<feature type="transmembrane region" description="Helical" evidence="8">
    <location>
        <begin position="98"/>
        <end position="115"/>
    </location>
</feature>
<feature type="transmembrane region" description="Helical" evidence="8">
    <location>
        <begin position="270"/>
        <end position="289"/>
    </location>
</feature>
<dbReference type="Gene3D" id="1.20.1250.20">
    <property type="entry name" value="MFS general substrate transporter like domains"/>
    <property type="match status" value="2"/>
</dbReference>
<feature type="transmembrane region" description="Helical" evidence="8">
    <location>
        <begin position="362"/>
        <end position="380"/>
    </location>
</feature>
<dbReference type="Pfam" id="PF12832">
    <property type="entry name" value="MFS_1_like"/>
    <property type="match status" value="1"/>
</dbReference>
<evidence type="ECO:0000256" key="7">
    <source>
        <dbReference type="ARBA" id="ARBA00023136"/>
    </source>
</evidence>
<dbReference type="GO" id="GO:0005886">
    <property type="term" value="C:plasma membrane"/>
    <property type="evidence" value="ECO:0007669"/>
    <property type="project" value="UniProtKB-SubCell"/>
</dbReference>
<dbReference type="PANTHER" id="PTHR23522:SF10">
    <property type="entry name" value="3-PHENYLPROPIONIC ACID TRANSPORTER-RELATED"/>
    <property type="match status" value="1"/>
</dbReference>
<feature type="transmembrane region" description="Helical" evidence="8">
    <location>
        <begin position="161"/>
        <end position="181"/>
    </location>
</feature>
<name>A0A3B0ZXQ7_9ZZZZ</name>
<evidence type="ECO:0000256" key="3">
    <source>
        <dbReference type="ARBA" id="ARBA00022475"/>
    </source>
</evidence>
<feature type="transmembrane region" description="Helical" evidence="8">
    <location>
        <begin position="330"/>
        <end position="350"/>
    </location>
</feature>
<dbReference type="InterPro" id="IPR036259">
    <property type="entry name" value="MFS_trans_sf"/>
</dbReference>
<feature type="transmembrane region" description="Helical" evidence="8">
    <location>
        <begin position="136"/>
        <end position="155"/>
    </location>
</feature>
<proteinExistence type="predicted"/>
<feature type="transmembrane region" description="Helical" evidence="8">
    <location>
        <begin position="45"/>
        <end position="63"/>
    </location>
</feature>
<dbReference type="PROSITE" id="PS50850">
    <property type="entry name" value="MFS"/>
    <property type="match status" value="1"/>
</dbReference>
<dbReference type="AlphaFoldDB" id="A0A3B0ZXQ7"/>
<evidence type="ECO:0000313" key="10">
    <source>
        <dbReference type="EMBL" id="VAW98338.1"/>
    </source>
</evidence>
<keyword evidence="4" id="KW-0997">Cell inner membrane</keyword>
<dbReference type="PANTHER" id="PTHR23522">
    <property type="entry name" value="BLL5896 PROTEIN"/>
    <property type="match status" value="1"/>
</dbReference>
<dbReference type="InterPro" id="IPR024989">
    <property type="entry name" value="MFS_assoc_dom"/>
</dbReference>
<reference evidence="10" key="1">
    <citation type="submission" date="2018-06" db="EMBL/GenBank/DDBJ databases">
        <authorList>
            <person name="Zhirakovskaya E."/>
        </authorList>
    </citation>
    <scope>NUCLEOTIDE SEQUENCE</scope>
</reference>
<feature type="transmembrane region" description="Helical" evidence="8">
    <location>
        <begin position="205"/>
        <end position="226"/>
    </location>
</feature>
<dbReference type="PIRSF" id="PIRSF004925">
    <property type="entry name" value="HcaT"/>
    <property type="match status" value="1"/>
</dbReference>
<dbReference type="GO" id="GO:0030395">
    <property type="term" value="F:lactose binding"/>
    <property type="evidence" value="ECO:0007669"/>
    <property type="project" value="TreeGrafter"/>
</dbReference>
<evidence type="ECO:0000256" key="2">
    <source>
        <dbReference type="ARBA" id="ARBA00022448"/>
    </source>
</evidence>
<feature type="domain" description="Major facilitator superfamily (MFS) profile" evidence="9">
    <location>
        <begin position="145"/>
        <end position="386"/>
    </location>
</feature>
<dbReference type="SUPFAM" id="SSF103473">
    <property type="entry name" value="MFS general substrate transporter"/>
    <property type="match status" value="1"/>
</dbReference>
<evidence type="ECO:0000256" key="1">
    <source>
        <dbReference type="ARBA" id="ARBA00004429"/>
    </source>
</evidence>
<keyword evidence="6 8" id="KW-1133">Transmembrane helix</keyword>
<accession>A0A3B0ZXQ7</accession>
<dbReference type="NCBIfam" id="NF037955">
    <property type="entry name" value="mfs"/>
    <property type="match status" value="1"/>
</dbReference>
<feature type="transmembrane region" description="Helical" evidence="8">
    <location>
        <begin position="75"/>
        <end position="92"/>
    </location>
</feature>
<protein>
    <submittedName>
        <fullName evidence="10">Nucleoside:H+ symporter:Major facilitator superfamily</fullName>
    </submittedName>
</protein>
<keyword evidence="7 8" id="KW-0472">Membrane</keyword>
<evidence type="ECO:0000256" key="4">
    <source>
        <dbReference type="ARBA" id="ARBA00022519"/>
    </source>
</evidence>
<dbReference type="GO" id="GO:0015528">
    <property type="term" value="F:lactose:proton symporter activity"/>
    <property type="evidence" value="ECO:0007669"/>
    <property type="project" value="TreeGrafter"/>
</dbReference>
<evidence type="ECO:0000256" key="8">
    <source>
        <dbReference type="SAM" id="Phobius"/>
    </source>
</evidence>
<sequence>MKSEKAPLLYWRLSGFYFFYFASLGALVPYWSLYLKDMGFSIREIGELMALILVTKIIAPNIWGWIADHTGKRMLIVRIGSFLAAFIFAGIFFSDDFWSVALVMLAFSFFWNAALPQFEVTTLHHLEDQPHRYSSIRLWGSIGFILAVASLGFVLESYSITFLPLTIFGFMLGILVMSFFVPERAAAHLSLAPIKLKQILLRPEVLALIVVCFLSQASHGAYYTFYTLYMEGYGYSRSVIGQLWALGVVVEVLVFLVMHRLVPYFGLRKLFLATFLLTAFRWLLIAAYADSLTVMLFAQTLHAASFGIFHAVAIQLFHQHFSGQHAGKGQAIYSSVSFGAGGAFGTYLSGVLWESASPESSFWLSAVMGLIAFFVVLRWIHAKNTQ</sequence>
<organism evidence="10">
    <name type="scientific">hydrothermal vent metagenome</name>
    <dbReference type="NCBI Taxonomy" id="652676"/>
    <lineage>
        <taxon>unclassified sequences</taxon>
        <taxon>metagenomes</taxon>
        <taxon>ecological metagenomes</taxon>
    </lineage>
</organism>
<evidence type="ECO:0000256" key="5">
    <source>
        <dbReference type="ARBA" id="ARBA00022692"/>
    </source>
</evidence>
<evidence type="ECO:0000259" key="9">
    <source>
        <dbReference type="PROSITE" id="PS50850"/>
    </source>
</evidence>
<dbReference type="InterPro" id="IPR026032">
    <property type="entry name" value="HcaT-like"/>
</dbReference>
<keyword evidence="2" id="KW-0813">Transport</keyword>
<gene>
    <name evidence="10" type="ORF">MNBD_GAMMA23-64</name>
</gene>
<feature type="transmembrane region" description="Helical" evidence="8">
    <location>
        <begin position="295"/>
        <end position="318"/>
    </location>
</feature>
<feature type="transmembrane region" description="Helical" evidence="8">
    <location>
        <begin position="9"/>
        <end position="33"/>
    </location>
</feature>